<reference evidence="2" key="1">
    <citation type="journal article" date="2019" name="Int. J. Syst. Evol. Microbiol.">
        <title>The Global Catalogue of Microorganisms (GCM) 10K type strain sequencing project: providing services to taxonomists for standard genome sequencing and annotation.</title>
        <authorList>
            <consortium name="The Broad Institute Genomics Platform"/>
            <consortium name="The Broad Institute Genome Sequencing Center for Infectious Disease"/>
            <person name="Wu L."/>
            <person name="Ma J."/>
        </authorList>
    </citation>
    <scope>NUCLEOTIDE SEQUENCE [LARGE SCALE GENOMIC DNA]</scope>
    <source>
        <strain evidence="2">CGMCC 1.3685</strain>
    </source>
</reference>
<name>A0ABQ2D4T0_9MICC</name>
<evidence type="ECO:0000313" key="1">
    <source>
        <dbReference type="EMBL" id="GGJ45644.1"/>
    </source>
</evidence>
<dbReference type="EMBL" id="BMKX01000001">
    <property type="protein sequence ID" value="GGJ45644.1"/>
    <property type="molecule type" value="Genomic_DNA"/>
</dbReference>
<sequence length="58" mass="6538">MQKSVCHLVYALFNLPCDKCGIRLEDARRATLKAPSAMDDLVHEEQKCGDKNKECAED</sequence>
<keyword evidence="2" id="KW-1185">Reference proteome</keyword>
<dbReference type="Proteomes" id="UP000606115">
    <property type="component" value="Unassembled WGS sequence"/>
</dbReference>
<accession>A0ABQ2D4T0</accession>
<proteinExistence type="predicted"/>
<gene>
    <name evidence="1" type="ORF">GCM10007173_00050</name>
</gene>
<evidence type="ECO:0000313" key="2">
    <source>
        <dbReference type="Proteomes" id="UP000606115"/>
    </source>
</evidence>
<comment type="caution">
    <text evidence="1">The sequence shown here is derived from an EMBL/GenBank/DDBJ whole genome shotgun (WGS) entry which is preliminary data.</text>
</comment>
<organism evidence="1 2">
    <name type="scientific">Glutamicibacter ardleyensis</name>
    <dbReference type="NCBI Taxonomy" id="225894"/>
    <lineage>
        <taxon>Bacteria</taxon>
        <taxon>Bacillati</taxon>
        <taxon>Actinomycetota</taxon>
        <taxon>Actinomycetes</taxon>
        <taxon>Micrococcales</taxon>
        <taxon>Micrococcaceae</taxon>
        <taxon>Glutamicibacter</taxon>
    </lineage>
</organism>
<protein>
    <submittedName>
        <fullName evidence="1">Uncharacterized protein</fullName>
    </submittedName>
</protein>